<keyword evidence="2" id="KW-1185">Reference proteome</keyword>
<name>A0ABP0PIW2_9DINO</name>
<evidence type="ECO:0000313" key="2">
    <source>
        <dbReference type="Proteomes" id="UP001642484"/>
    </source>
</evidence>
<organism evidence="1 2">
    <name type="scientific">Durusdinium trenchii</name>
    <dbReference type="NCBI Taxonomy" id="1381693"/>
    <lineage>
        <taxon>Eukaryota</taxon>
        <taxon>Sar</taxon>
        <taxon>Alveolata</taxon>
        <taxon>Dinophyceae</taxon>
        <taxon>Suessiales</taxon>
        <taxon>Symbiodiniaceae</taxon>
        <taxon>Durusdinium</taxon>
    </lineage>
</organism>
<sequence>MTALCLLWKWHRWLGITLIGFLGMLHPAEFVHLVRADLLLPSDTLVDSDSFNVHIRHPNTARFARKQHCKIDDPIVLQFIIKVFARFKSAEQLFPGGPSTVGGGM</sequence>
<protein>
    <submittedName>
        <fullName evidence="1">Uncharacterized protein</fullName>
    </submittedName>
</protein>
<dbReference type="EMBL" id="CAXAMN010023140">
    <property type="protein sequence ID" value="CAK9075561.1"/>
    <property type="molecule type" value="Genomic_DNA"/>
</dbReference>
<reference evidence="1 2" key="1">
    <citation type="submission" date="2024-02" db="EMBL/GenBank/DDBJ databases">
        <authorList>
            <person name="Chen Y."/>
            <person name="Shah S."/>
            <person name="Dougan E. K."/>
            <person name="Thang M."/>
            <person name="Chan C."/>
        </authorList>
    </citation>
    <scope>NUCLEOTIDE SEQUENCE [LARGE SCALE GENOMIC DNA]</scope>
</reference>
<gene>
    <name evidence="1" type="ORF">CCMP2556_LOCUS37206</name>
</gene>
<proteinExistence type="predicted"/>
<evidence type="ECO:0000313" key="1">
    <source>
        <dbReference type="EMBL" id="CAK9075561.1"/>
    </source>
</evidence>
<comment type="caution">
    <text evidence="1">The sequence shown here is derived from an EMBL/GenBank/DDBJ whole genome shotgun (WGS) entry which is preliminary data.</text>
</comment>
<accession>A0ABP0PIW2</accession>
<dbReference type="Proteomes" id="UP001642484">
    <property type="component" value="Unassembled WGS sequence"/>
</dbReference>